<evidence type="ECO:0000256" key="1">
    <source>
        <dbReference type="SAM" id="Phobius"/>
    </source>
</evidence>
<name>A0A1Y1UY05_9FUNG</name>
<feature type="transmembrane region" description="Helical" evidence="1">
    <location>
        <begin position="225"/>
        <end position="247"/>
    </location>
</feature>
<keyword evidence="1" id="KW-0812">Transmembrane</keyword>
<evidence type="ECO:0000313" key="3">
    <source>
        <dbReference type="Proteomes" id="UP000193719"/>
    </source>
</evidence>
<keyword evidence="1" id="KW-0472">Membrane</keyword>
<keyword evidence="1" id="KW-1133">Transmembrane helix</keyword>
<comment type="caution">
    <text evidence="2">The sequence shown here is derived from an EMBL/GenBank/DDBJ whole genome shotgun (WGS) entry which is preliminary data.</text>
</comment>
<reference evidence="2 3" key="1">
    <citation type="submission" date="2016-08" db="EMBL/GenBank/DDBJ databases">
        <title>Genomes of anaerobic fungi encode conserved fungal cellulosomes for biomass hydrolysis.</title>
        <authorList>
            <consortium name="DOE Joint Genome Institute"/>
            <person name="Haitjema C.H."/>
            <person name="Gilmore S.P."/>
            <person name="Henske J.K."/>
            <person name="Solomon K.V."/>
            <person name="De Groot R."/>
            <person name="Kuo A."/>
            <person name="Mondo S.J."/>
            <person name="Salamov A.A."/>
            <person name="Labutti K."/>
            <person name="Zhao Z."/>
            <person name="Chiniquy J."/>
            <person name="Barry K."/>
            <person name="Brewer H.M."/>
            <person name="Purvine S.O."/>
            <person name="Wright A.T."/>
            <person name="Boxma B."/>
            <person name="Van Alen T."/>
            <person name="Hackstein J.H."/>
            <person name="Baker S.E."/>
            <person name="Grigoriev I.V."/>
            <person name="O'Malley M.A."/>
        </authorList>
    </citation>
    <scope>NUCLEOTIDE SEQUENCE [LARGE SCALE GENOMIC DNA]</scope>
    <source>
        <strain evidence="3">finn</strain>
    </source>
</reference>
<dbReference type="EMBL" id="MCFH01000055">
    <property type="protein sequence ID" value="ORX43120.1"/>
    <property type="molecule type" value="Genomic_DNA"/>
</dbReference>
<gene>
    <name evidence="2" type="ORF">BCR36DRAFT_361457</name>
</gene>
<sequence>MHYLKFLVFFSIILTLVLSNVIDAILLKKRSLHIALEKNDFKSINKDCYEDLLNLDECLHGIDEASNKITKDNYKNVCIVYNTNKCQNFIENPMKSLKNCNGTILVQLLDKSIVNLLKSYMNIICSKDENDSICPMGDLYLSENMAKGNLTKVLNNTCKSKKCIDITVQSLRASIDYSKDIENLGHMIKGEVNKKEEKNVNTMIQYLKSDTCMAMTNTISHASSLTFNYVSILRIIYSLVFFSYSFINFFY</sequence>
<feature type="transmembrane region" description="Helical" evidence="1">
    <location>
        <begin position="6"/>
        <end position="27"/>
    </location>
</feature>
<accession>A0A1Y1UY05</accession>
<keyword evidence="3" id="KW-1185">Reference proteome</keyword>
<protein>
    <submittedName>
        <fullName evidence="2">Uncharacterized protein</fullName>
    </submittedName>
</protein>
<dbReference type="Proteomes" id="UP000193719">
    <property type="component" value="Unassembled WGS sequence"/>
</dbReference>
<proteinExistence type="predicted"/>
<dbReference type="AlphaFoldDB" id="A0A1Y1UY05"/>
<organism evidence="2 3">
    <name type="scientific">Piromyces finnis</name>
    <dbReference type="NCBI Taxonomy" id="1754191"/>
    <lineage>
        <taxon>Eukaryota</taxon>
        <taxon>Fungi</taxon>
        <taxon>Fungi incertae sedis</taxon>
        <taxon>Chytridiomycota</taxon>
        <taxon>Chytridiomycota incertae sedis</taxon>
        <taxon>Neocallimastigomycetes</taxon>
        <taxon>Neocallimastigales</taxon>
        <taxon>Neocallimastigaceae</taxon>
        <taxon>Piromyces</taxon>
    </lineage>
</organism>
<reference evidence="2 3" key="2">
    <citation type="submission" date="2016-08" db="EMBL/GenBank/DDBJ databases">
        <title>Pervasive Adenine N6-methylation of Active Genes in Fungi.</title>
        <authorList>
            <consortium name="DOE Joint Genome Institute"/>
            <person name="Mondo S.J."/>
            <person name="Dannebaum R.O."/>
            <person name="Kuo R.C."/>
            <person name="Labutti K."/>
            <person name="Haridas S."/>
            <person name="Kuo A."/>
            <person name="Salamov A."/>
            <person name="Ahrendt S.R."/>
            <person name="Lipzen A."/>
            <person name="Sullivan W."/>
            <person name="Andreopoulos W.B."/>
            <person name="Clum A."/>
            <person name="Lindquist E."/>
            <person name="Daum C."/>
            <person name="Ramamoorthy G.K."/>
            <person name="Gryganskyi A."/>
            <person name="Culley D."/>
            <person name="Magnuson J.K."/>
            <person name="James T.Y."/>
            <person name="O'Malley M.A."/>
            <person name="Stajich J.E."/>
            <person name="Spatafora J.W."/>
            <person name="Visel A."/>
            <person name="Grigoriev I.V."/>
        </authorList>
    </citation>
    <scope>NUCLEOTIDE SEQUENCE [LARGE SCALE GENOMIC DNA]</scope>
    <source>
        <strain evidence="3">finn</strain>
    </source>
</reference>
<evidence type="ECO:0000313" key="2">
    <source>
        <dbReference type="EMBL" id="ORX43120.1"/>
    </source>
</evidence>